<dbReference type="InterPro" id="IPR001189">
    <property type="entry name" value="Mn/Fe_SOD"/>
</dbReference>
<dbReference type="FunFam" id="1.10.287.990:FF:000002">
    <property type="entry name" value="Superoxide dismutase"/>
    <property type="match status" value="1"/>
</dbReference>
<keyword evidence="4" id="KW-0408">Iron</keyword>
<sequence>MNITLQLPALPYAQESLQPYITAETFEYHYGKHHAAYVKNLEGLVKDTPMSDMTVEEIIQSAFAQQQVPVFNNAAQHWNHSFFWHCLSPDGGRTPTGQLQQLIDRDFGSFDAFRQQFSDTALRLFGAGWAWLVQNQQGKLEILALKDANTPVTARQTPLLTLDVWEHAYYIDYRNARNKFIEGFWDVVNWDFCNSNLKSLAL</sequence>
<evidence type="ECO:0000256" key="4">
    <source>
        <dbReference type="ARBA" id="ARBA00023004"/>
    </source>
</evidence>
<dbReference type="InterPro" id="IPR036314">
    <property type="entry name" value="SOD_C_sf"/>
</dbReference>
<dbReference type="GO" id="GO:0005737">
    <property type="term" value="C:cytoplasm"/>
    <property type="evidence" value="ECO:0007669"/>
    <property type="project" value="UniProtKB-ARBA"/>
</dbReference>
<protein>
    <recommendedName>
        <fullName evidence="6">Superoxide dismutase</fullName>
        <ecNumber evidence="6">1.15.1.1</ecNumber>
    </recommendedName>
</protein>
<dbReference type="PANTHER" id="PTHR42769">
    <property type="entry name" value="SUPEROXIDE DISMUTASE"/>
    <property type="match status" value="1"/>
</dbReference>
<dbReference type="Proteomes" id="UP000281028">
    <property type="component" value="Unassembled WGS sequence"/>
</dbReference>
<dbReference type="Gene3D" id="1.10.287.990">
    <property type="entry name" value="Fe,Mn superoxide dismutase (SOD) domain"/>
    <property type="match status" value="1"/>
</dbReference>
<proteinExistence type="inferred from homology"/>
<comment type="catalytic activity">
    <reaction evidence="5 6">
        <text>2 superoxide + 2 H(+) = H2O2 + O2</text>
        <dbReference type="Rhea" id="RHEA:20696"/>
        <dbReference type="ChEBI" id="CHEBI:15378"/>
        <dbReference type="ChEBI" id="CHEBI:15379"/>
        <dbReference type="ChEBI" id="CHEBI:16240"/>
        <dbReference type="ChEBI" id="CHEBI:18421"/>
        <dbReference type="EC" id="1.15.1.1"/>
    </reaction>
</comment>
<evidence type="ECO:0000313" key="7">
    <source>
        <dbReference type="EMBL" id="NSL91215.1"/>
    </source>
</evidence>
<comment type="similarity">
    <text evidence="1 6">Belongs to the iron/manganese superoxide dismutase family.</text>
</comment>
<dbReference type="AlphaFoldDB" id="A0A433WCH2"/>
<dbReference type="InterPro" id="IPR019831">
    <property type="entry name" value="Mn/Fe_SOD_N"/>
</dbReference>
<dbReference type="SUPFAM" id="SSF54719">
    <property type="entry name" value="Fe,Mn superoxide dismutase (SOD), C-terminal domain"/>
    <property type="match status" value="1"/>
</dbReference>
<dbReference type="SUPFAM" id="SSF46609">
    <property type="entry name" value="Fe,Mn superoxide dismutase (SOD), N-terminal domain"/>
    <property type="match status" value="1"/>
</dbReference>
<gene>
    <name evidence="7" type="ORF">ECE50_030615</name>
</gene>
<dbReference type="Pfam" id="PF02777">
    <property type="entry name" value="Sod_Fe_C"/>
    <property type="match status" value="1"/>
</dbReference>
<dbReference type="OrthoDB" id="9803125at2"/>
<dbReference type="PIRSF" id="PIRSF000349">
    <property type="entry name" value="SODismutase"/>
    <property type="match status" value="1"/>
</dbReference>
<dbReference type="PRINTS" id="PR01703">
    <property type="entry name" value="MNSODISMTASE"/>
</dbReference>
<comment type="caution">
    <text evidence="7">The sequence shown here is derived from an EMBL/GenBank/DDBJ whole genome shotgun (WGS) entry which is preliminary data.</text>
</comment>
<keyword evidence="3 6" id="KW-0560">Oxidoreductase</keyword>
<evidence type="ECO:0000256" key="6">
    <source>
        <dbReference type="RuleBase" id="RU000414"/>
    </source>
</evidence>
<dbReference type="InterPro" id="IPR019833">
    <property type="entry name" value="Mn/Fe_SOD_BS"/>
</dbReference>
<dbReference type="PROSITE" id="PS00088">
    <property type="entry name" value="SOD_MN"/>
    <property type="match status" value="1"/>
</dbReference>
<organism evidence="7 8">
    <name type="scientific">Chitinophaga solisilvae</name>
    <dbReference type="NCBI Taxonomy" id="1233460"/>
    <lineage>
        <taxon>Bacteria</taxon>
        <taxon>Pseudomonadati</taxon>
        <taxon>Bacteroidota</taxon>
        <taxon>Chitinophagia</taxon>
        <taxon>Chitinophagales</taxon>
        <taxon>Chitinophagaceae</taxon>
        <taxon>Chitinophaga</taxon>
    </lineage>
</organism>
<comment type="function">
    <text evidence="6">Destroys radicals which are normally produced within the cells and which are toxic to biological systems.</text>
</comment>
<dbReference type="PANTHER" id="PTHR42769:SF3">
    <property type="entry name" value="SUPEROXIDE DISMUTASE [FE] 2, CHLOROPLASTIC"/>
    <property type="match status" value="1"/>
</dbReference>
<dbReference type="FunFam" id="3.55.40.20:FF:000001">
    <property type="entry name" value="Superoxide dismutase"/>
    <property type="match status" value="1"/>
</dbReference>
<dbReference type="InterPro" id="IPR019832">
    <property type="entry name" value="Mn/Fe_SOD_C"/>
</dbReference>
<evidence type="ECO:0000256" key="3">
    <source>
        <dbReference type="ARBA" id="ARBA00023002"/>
    </source>
</evidence>
<dbReference type="EC" id="1.15.1.1" evidence="6"/>
<name>A0A433WCH2_9BACT</name>
<evidence type="ECO:0000313" key="8">
    <source>
        <dbReference type="Proteomes" id="UP000281028"/>
    </source>
</evidence>
<accession>A0A433WCH2</accession>
<reference evidence="7" key="1">
    <citation type="submission" date="2020-05" db="EMBL/GenBank/DDBJ databases">
        <title>Chitinophaga laudate sp. nov., isolated from a tropical peat swamp.</title>
        <authorList>
            <person name="Goh C.B.S."/>
            <person name="Lee M.S."/>
            <person name="Parimannan S."/>
            <person name="Pasbakhsh P."/>
            <person name="Yule C.M."/>
            <person name="Rajandas H."/>
            <person name="Loke S."/>
            <person name="Croft L."/>
            <person name="Tan J.B.L."/>
        </authorList>
    </citation>
    <scope>NUCLEOTIDE SEQUENCE</scope>
    <source>
        <strain evidence="7">Mgbs1</strain>
    </source>
</reference>
<dbReference type="GO" id="GO:0046872">
    <property type="term" value="F:metal ion binding"/>
    <property type="evidence" value="ECO:0007669"/>
    <property type="project" value="UniProtKB-KW"/>
</dbReference>
<dbReference type="GO" id="GO:0004784">
    <property type="term" value="F:superoxide dismutase activity"/>
    <property type="evidence" value="ECO:0007669"/>
    <property type="project" value="UniProtKB-EC"/>
</dbReference>
<dbReference type="InterPro" id="IPR036324">
    <property type="entry name" value="Mn/Fe_SOD_N_sf"/>
</dbReference>
<dbReference type="Pfam" id="PF00081">
    <property type="entry name" value="Sod_Fe_N"/>
    <property type="match status" value="1"/>
</dbReference>
<evidence type="ECO:0000256" key="2">
    <source>
        <dbReference type="ARBA" id="ARBA00022723"/>
    </source>
</evidence>
<keyword evidence="2 6" id="KW-0479">Metal-binding</keyword>
<evidence type="ECO:0000256" key="1">
    <source>
        <dbReference type="ARBA" id="ARBA00008714"/>
    </source>
</evidence>
<evidence type="ECO:0000256" key="5">
    <source>
        <dbReference type="ARBA" id="ARBA00049204"/>
    </source>
</evidence>
<dbReference type="EMBL" id="RIAR02000003">
    <property type="protein sequence ID" value="NSL91215.1"/>
    <property type="molecule type" value="Genomic_DNA"/>
</dbReference>
<dbReference type="Gene3D" id="3.55.40.20">
    <property type="entry name" value="Iron/manganese superoxide dismutase, C-terminal domain"/>
    <property type="match status" value="1"/>
</dbReference>
<keyword evidence="8" id="KW-1185">Reference proteome</keyword>